<accession>A0A512M851</accession>
<dbReference type="RefSeq" id="WP_146850500.1">
    <property type="nucleotide sequence ID" value="NZ_BKAG01000013.1"/>
</dbReference>
<keyword evidence="4 9" id="KW-0812">Transmembrane</keyword>
<feature type="transmembrane region" description="Helical" evidence="9">
    <location>
        <begin position="349"/>
        <end position="372"/>
    </location>
</feature>
<dbReference type="Pfam" id="PF01769">
    <property type="entry name" value="MgtE"/>
    <property type="match status" value="1"/>
</dbReference>
<dbReference type="Gene3D" id="1.10.357.20">
    <property type="entry name" value="SLC41 divalent cation transporters, integral membrane domain"/>
    <property type="match status" value="1"/>
</dbReference>
<gene>
    <name evidence="11" type="primary">mgtE</name>
    <name evidence="11" type="ORF">BGE01nite_22070</name>
</gene>
<keyword evidence="7 9" id="KW-0472">Membrane</keyword>
<proteinExistence type="inferred from homology"/>
<evidence type="ECO:0000259" key="10">
    <source>
        <dbReference type="PROSITE" id="PS51371"/>
    </source>
</evidence>
<feature type="transmembrane region" description="Helical" evidence="9">
    <location>
        <begin position="266"/>
        <end position="289"/>
    </location>
</feature>
<sequence>MSSEAEAAITNTREALLDEVQSLAPHAVADLLETKAPEEGVFVLEALNPMVAQQVLHEMQEEHRCKLIAAAPIEKAHQWMHNRQYPEDSVGWLMEPPVAVFRPTMTVRDTIEALRKLTKRAFITYGYVTDESNKLLGVLVFRDLMLGKPDAPLSEVMYTNIFALQPEMALTDAMKLTVNRHIPVYPICDAQGRLLGLVRGQNLFEARAIEISAQAGTMVGVEKEERLSTPVSRSLKFRHPWLQINLLTAFIAAAVVGVFEHTLERIVILAAFLPVLAGQSGNTGCQALAVTLRGMTMGDLDAGDEKRLVFKEGLLGFYNGVLVGLSAAIGMFIYATMQGNADAIMLSCVVWMSMVASCVVSGLCGALIPLTLRKFGADPATASSIFLTTATDVVSMGVFLGLATLLIR</sequence>
<keyword evidence="12" id="KW-1185">Reference proteome</keyword>
<dbReference type="InterPro" id="IPR046342">
    <property type="entry name" value="CBS_dom_sf"/>
</dbReference>
<evidence type="ECO:0000256" key="5">
    <source>
        <dbReference type="ARBA" id="ARBA00022842"/>
    </source>
</evidence>
<dbReference type="SUPFAM" id="SSF158791">
    <property type="entry name" value="MgtE N-terminal domain-like"/>
    <property type="match status" value="1"/>
</dbReference>
<protein>
    <submittedName>
        <fullName evidence="11">Magnesium transporter MgtE</fullName>
    </submittedName>
</protein>
<dbReference type="PROSITE" id="PS51371">
    <property type="entry name" value="CBS"/>
    <property type="match status" value="2"/>
</dbReference>
<dbReference type="GO" id="GO:0016020">
    <property type="term" value="C:membrane"/>
    <property type="evidence" value="ECO:0007669"/>
    <property type="project" value="UniProtKB-SubCell"/>
</dbReference>
<comment type="caution">
    <text evidence="11">The sequence shown here is derived from an EMBL/GenBank/DDBJ whole genome shotgun (WGS) entry which is preliminary data.</text>
</comment>
<dbReference type="AlphaFoldDB" id="A0A512M851"/>
<feature type="transmembrane region" description="Helical" evidence="9">
    <location>
        <begin position="317"/>
        <end position="337"/>
    </location>
</feature>
<keyword evidence="6 9" id="KW-1133">Transmembrane helix</keyword>
<name>A0A512M851_9BACT</name>
<reference evidence="11 12" key="1">
    <citation type="submission" date="2019-07" db="EMBL/GenBank/DDBJ databases">
        <title>Whole genome shotgun sequence of Brevifollis gellanilyticus NBRC 108608.</title>
        <authorList>
            <person name="Hosoyama A."/>
            <person name="Uohara A."/>
            <person name="Ohji S."/>
            <person name="Ichikawa N."/>
        </authorList>
    </citation>
    <scope>NUCLEOTIDE SEQUENCE [LARGE SCALE GENOMIC DNA]</scope>
    <source>
        <strain evidence="11 12">NBRC 108608</strain>
    </source>
</reference>
<evidence type="ECO:0000256" key="1">
    <source>
        <dbReference type="ARBA" id="ARBA00004141"/>
    </source>
</evidence>
<dbReference type="SUPFAM" id="SSF54631">
    <property type="entry name" value="CBS-domain pair"/>
    <property type="match status" value="1"/>
</dbReference>
<dbReference type="Pfam" id="PF00571">
    <property type="entry name" value="CBS"/>
    <property type="match status" value="2"/>
</dbReference>
<evidence type="ECO:0000256" key="8">
    <source>
        <dbReference type="PROSITE-ProRule" id="PRU00703"/>
    </source>
</evidence>
<dbReference type="InterPro" id="IPR036739">
    <property type="entry name" value="SLC41_membr_dom_sf"/>
</dbReference>
<evidence type="ECO:0000256" key="9">
    <source>
        <dbReference type="SAM" id="Phobius"/>
    </source>
</evidence>
<feature type="transmembrane region" description="Helical" evidence="9">
    <location>
        <begin position="241"/>
        <end position="259"/>
    </location>
</feature>
<keyword evidence="5" id="KW-0460">Magnesium</keyword>
<evidence type="ECO:0000256" key="7">
    <source>
        <dbReference type="ARBA" id="ARBA00023136"/>
    </source>
</evidence>
<evidence type="ECO:0000256" key="3">
    <source>
        <dbReference type="ARBA" id="ARBA00022448"/>
    </source>
</evidence>
<dbReference type="InterPro" id="IPR000644">
    <property type="entry name" value="CBS_dom"/>
</dbReference>
<dbReference type="PANTHER" id="PTHR41394">
    <property type="entry name" value="MAGNESIUM TRANSPORTER MGTE"/>
    <property type="match status" value="1"/>
</dbReference>
<dbReference type="InterPro" id="IPR006668">
    <property type="entry name" value="Mg_transptr_MgtE_intracell_dom"/>
</dbReference>
<evidence type="ECO:0000313" key="11">
    <source>
        <dbReference type="EMBL" id="GEP42916.1"/>
    </source>
</evidence>
<dbReference type="GO" id="GO:0008324">
    <property type="term" value="F:monoatomic cation transmembrane transporter activity"/>
    <property type="evidence" value="ECO:0007669"/>
    <property type="project" value="InterPro"/>
</dbReference>
<dbReference type="InterPro" id="IPR006667">
    <property type="entry name" value="SLC41_membr_dom"/>
</dbReference>
<dbReference type="Pfam" id="PF03448">
    <property type="entry name" value="MgtE_N"/>
    <property type="match status" value="1"/>
</dbReference>
<evidence type="ECO:0000256" key="2">
    <source>
        <dbReference type="ARBA" id="ARBA00009749"/>
    </source>
</evidence>
<evidence type="ECO:0000256" key="4">
    <source>
        <dbReference type="ARBA" id="ARBA00022692"/>
    </source>
</evidence>
<dbReference type="SUPFAM" id="SSF161093">
    <property type="entry name" value="MgtE membrane domain-like"/>
    <property type="match status" value="1"/>
</dbReference>
<comment type="subcellular location">
    <subcellularLocation>
        <location evidence="1">Membrane</location>
        <topology evidence="1">Multi-pass membrane protein</topology>
    </subcellularLocation>
</comment>
<dbReference type="PANTHER" id="PTHR41394:SF5">
    <property type="entry name" value="SLC41A_MGTE INTEGRAL MEMBRANE DOMAIN-CONTAINING PROTEIN"/>
    <property type="match status" value="1"/>
</dbReference>
<dbReference type="Proteomes" id="UP000321577">
    <property type="component" value="Unassembled WGS sequence"/>
</dbReference>
<feature type="transmembrane region" description="Helical" evidence="9">
    <location>
        <begin position="384"/>
        <end position="407"/>
    </location>
</feature>
<feature type="domain" description="CBS" evidence="10">
    <location>
        <begin position="94"/>
        <end position="155"/>
    </location>
</feature>
<keyword evidence="8" id="KW-0129">CBS domain</keyword>
<evidence type="ECO:0000313" key="12">
    <source>
        <dbReference type="Proteomes" id="UP000321577"/>
    </source>
</evidence>
<dbReference type="Gene3D" id="3.10.580.10">
    <property type="entry name" value="CBS-domain"/>
    <property type="match status" value="1"/>
</dbReference>
<dbReference type="EMBL" id="BKAG01000013">
    <property type="protein sequence ID" value="GEP42916.1"/>
    <property type="molecule type" value="Genomic_DNA"/>
</dbReference>
<feature type="domain" description="CBS" evidence="10">
    <location>
        <begin position="157"/>
        <end position="213"/>
    </location>
</feature>
<evidence type="ECO:0000256" key="6">
    <source>
        <dbReference type="ARBA" id="ARBA00022989"/>
    </source>
</evidence>
<organism evidence="11 12">
    <name type="scientific">Brevifollis gellanilyticus</name>
    <dbReference type="NCBI Taxonomy" id="748831"/>
    <lineage>
        <taxon>Bacteria</taxon>
        <taxon>Pseudomonadati</taxon>
        <taxon>Verrucomicrobiota</taxon>
        <taxon>Verrucomicrobiia</taxon>
        <taxon>Verrucomicrobiales</taxon>
        <taxon>Verrucomicrobiaceae</taxon>
    </lineage>
</organism>
<keyword evidence="3" id="KW-0813">Transport</keyword>
<dbReference type="OrthoDB" id="9790355at2"/>
<comment type="similarity">
    <text evidence="2">Belongs to the SLC41A transporter family.</text>
</comment>